<dbReference type="SUPFAM" id="SSF81624">
    <property type="entry name" value="N-terminal domain of MutM-like DNA repair proteins"/>
    <property type="match status" value="1"/>
</dbReference>
<feature type="region of interest" description="Disordered" evidence="10">
    <location>
        <begin position="300"/>
        <end position="466"/>
    </location>
</feature>
<dbReference type="Pfam" id="PF01149">
    <property type="entry name" value="Fapy_DNA_glyco"/>
    <property type="match status" value="1"/>
</dbReference>
<evidence type="ECO:0000256" key="8">
    <source>
        <dbReference type="ARBA" id="ARBA00023268"/>
    </source>
</evidence>
<keyword evidence="13" id="KW-1185">Reference proteome</keyword>
<keyword evidence="3" id="KW-0227">DNA damage</keyword>
<evidence type="ECO:0000256" key="4">
    <source>
        <dbReference type="ARBA" id="ARBA00022801"/>
    </source>
</evidence>
<reference evidence="12" key="1">
    <citation type="submission" date="2020-10" db="EMBL/GenBank/DDBJ databases">
        <authorList>
            <person name="Han B."/>
            <person name="Lu T."/>
            <person name="Zhao Q."/>
            <person name="Huang X."/>
            <person name="Zhao Y."/>
        </authorList>
    </citation>
    <scope>NUCLEOTIDE SEQUENCE</scope>
</reference>
<evidence type="ECO:0000259" key="11">
    <source>
        <dbReference type="PROSITE" id="PS51068"/>
    </source>
</evidence>
<comment type="similarity">
    <text evidence="1">Belongs to the FPG family.</text>
</comment>
<keyword evidence="8" id="KW-0511">Multifunctional enzyme</keyword>
<keyword evidence="5" id="KW-0238">DNA-binding</keyword>
<evidence type="ECO:0000313" key="13">
    <source>
        <dbReference type="Proteomes" id="UP000604825"/>
    </source>
</evidence>
<dbReference type="GO" id="GO:0003684">
    <property type="term" value="F:damaged DNA binding"/>
    <property type="evidence" value="ECO:0007669"/>
    <property type="project" value="InterPro"/>
</dbReference>
<dbReference type="PANTHER" id="PTHR22993:SF28">
    <property type="entry name" value="OS08G0304900 PROTEIN"/>
    <property type="match status" value="1"/>
</dbReference>
<evidence type="ECO:0000313" key="12">
    <source>
        <dbReference type="EMBL" id="CAD6265703.1"/>
    </source>
</evidence>
<feature type="compositionally biased region" description="Polar residues" evidence="10">
    <location>
        <begin position="375"/>
        <end position="384"/>
    </location>
</feature>
<evidence type="ECO:0000256" key="2">
    <source>
        <dbReference type="ARBA" id="ARBA00012720"/>
    </source>
</evidence>
<dbReference type="PROSITE" id="PS51068">
    <property type="entry name" value="FPG_CAT"/>
    <property type="match status" value="1"/>
</dbReference>
<dbReference type="GO" id="GO:0019104">
    <property type="term" value="F:DNA N-glycosylase activity"/>
    <property type="evidence" value="ECO:0007669"/>
    <property type="project" value="InterPro"/>
</dbReference>
<keyword evidence="4" id="KW-0378">Hydrolase</keyword>
<dbReference type="GO" id="GO:0140078">
    <property type="term" value="F:class I DNA-(apurinic or apyrimidinic site) endonuclease activity"/>
    <property type="evidence" value="ECO:0007669"/>
    <property type="project" value="UniProtKB-EC"/>
</dbReference>
<feature type="compositionally biased region" description="Acidic residues" evidence="10">
    <location>
        <begin position="351"/>
        <end position="360"/>
    </location>
</feature>
<evidence type="ECO:0000256" key="7">
    <source>
        <dbReference type="ARBA" id="ARBA00023239"/>
    </source>
</evidence>
<dbReference type="SUPFAM" id="SSF46946">
    <property type="entry name" value="S13-like H2TH domain"/>
    <property type="match status" value="1"/>
</dbReference>
<organism evidence="12 13">
    <name type="scientific">Miscanthus lutarioriparius</name>
    <dbReference type="NCBI Taxonomy" id="422564"/>
    <lineage>
        <taxon>Eukaryota</taxon>
        <taxon>Viridiplantae</taxon>
        <taxon>Streptophyta</taxon>
        <taxon>Embryophyta</taxon>
        <taxon>Tracheophyta</taxon>
        <taxon>Spermatophyta</taxon>
        <taxon>Magnoliopsida</taxon>
        <taxon>Liliopsida</taxon>
        <taxon>Poales</taxon>
        <taxon>Poaceae</taxon>
        <taxon>PACMAD clade</taxon>
        <taxon>Panicoideae</taxon>
        <taxon>Andropogonodae</taxon>
        <taxon>Andropogoneae</taxon>
        <taxon>Saccharinae</taxon>
        <taxon>Miscanthus</taxon>
    </lineage>
</organism>
<feature type="compositionally biased region" description="Polar residues" evidence="10">
    <location>
        <begin position="341"/>
        <end position="350"/>
    </location>
</feature>
<feature type="compositionally biased region" description="Basic and acidic residues" evidence="10">
    <location>
        <begin position="310"/>
        <end position="322"/>
    </location>
</feature>
<accession>A0A811R6P2</accession>
<dbReference type="Gene3D" id="3.20.190.10">
    <property type="entry name" value="MutM-like, N-terminal"/>
    <property type="match status" value="1"/>
</dbReference>
<dbReference type="GO" id="GO:0005634">
    <property type="term" value="C:nucleus"/>
    <property type="evidence" value="ECO:0007669"/>
    <property type="project" value="TreeGrafter"/>
</dbReference>
<protein>
    <recommendedName>
        <fullName evidence="2">DNA-(apurinic or apyrimidinic site) lyase</fullName>
        <ecNumber evidence="2">4.2.99.18</ecNumber>
    </recommendedName>
</protein>
<dbReference type="SMART" id="SM00898">
    <property type="entry name" value="Fapy_DNA_glyco"/>
    <property type="match status" value="1"/>
</dbReference>
<name>A0A811R6P2_9POAL</name>
<evidence type="ECO:0000256" key="9">
    <source>
        <dbReference type="ARBA" id="ARBA00023295"/>
    </source>
</evidence>
<keyword evidence="9" id="KW-0326">Glycosidase</keyword>
<dbReference type="InterPro" id="IPR035937">
    <property type="entry name" value="FPG_N"/>
</dbReference>
<dbReference type="Pfam" id="PF21218">
    <property type="entry name" value="Fpg-like_C"/>
    <property type="match status" value="1"/>
</dbReference>
<dbReference type="GO" id="GO:0008270">
    <property type="term" value="F:zinc ion binding"/>
    <property type="evidence" value="ECO:0007669"/>
    <property type="project" value="InterPro"/>
</dbReference>
<dbReference type="EMBL" id="CAJGYO010000013">
    <property type="protein sequence ID" value="CAD6265703.1"/>
    <property type="molecule type" value="Genomic_DNA"/>
</dbReference>
<dbReference type="CDD" id="cd08972">
    <property type="entry name" value="PF_Nei_N"/>
    <property type="match status" value="1"/>
</dbReference>
<sequence length="466" mass="51590">MPELPEVEVARRALEEHCVGKRIVRCVAADDTKVIDGVAPERLEASLVGRTIAAARRKGKNMWLELDSPPHPTFQFDTYNYHCVSWCHLIHFDGIEGVSMRAHNKTKPAVSKALICTLEMVAVSPTEEWPSKYSKLFVEMDDGLEFSFTVKRRFAKIRLLDNPEAAPPISELGPDALFEPIKLDKFMKSLGQKKGPIKALLLDLSFISGIGNWMADEVLYQARIHPGQTASKISKDKCEILHQCIKEVIEESLKVGAGSNQFPEKWIFHSREKKPRKKIDFITIGGRTSAYVPELQKLDGTDAAASRSKGGKDKENDDDTKSGKGRNAPKPAKGRVKAAKGSSNKATNTSDDGDEEDYEVEEAKPAKRGRKQPTRVANTSSKNAGSIHGDEATDEEDARPAKRGKKQIEKTTKRSLKEANHEDSDEEAVGKIEAKPGKAPTEARSLPKQVDDAGPARRPQRKVRQP</sequence>
<dbReference type="InterPro" id="IPR049332">
    <property type="entry name" value="Fpg-like_C"/>
</dbReference>
<comment type="caution">
    <text evidence="12">The sequence shown here is derived from an EMBL/GenBank/DDBJ whole genome shotgun (WGS) entry which is preliminary data.</text>
</comment>
<evidence type="ECO:0000256" key="3">
    <source>
        <dbReference type="ARBA" id="ARBA00022763"/>
    </source>
</evidence>
<dbReference type="Gene3D" id="1.10.8.50">
    <property type="match status" value="1"/>
</dbReference>
<dbReference type="AlphaFoldDB" id="A0A811R6P2"/>
<dbReference type="GO" id="GO:0006284">
    <property type="term" value="P:base-excision repair"/>
    <property type="evidence" value="ECO:0007669"/>
    <property type="project" value="InterPro"/>
</dbReference>
<evidence type="ECO:0000256" key="6">
    <source>
        <dbReference type="ARBA" id="ARBA00023204"/>
    </source>
</evidence>
<dbReference type="SMART" id="SM01232">
    <property type="entry name" value="H2TH"/>
    <property type="match status" value="1"/>
</dbReference>
<dbReference type="InterPro" id="IPR015886">
    <property type="entry name" value="H2TH_FPG"/>
</dbReference>
<dbReference type="FunFam" id="1.10.8.50:FF:000009">
    <property type="entry name" value="Formamidopyrimidine-DNA glycosylase"/>
    <property type="match status" value="1"/>
</dbReference>
<dbReference type="InterPro" id="IPR012319">
    <property type="entry name" value="FPG_cat"/>
</dbReference>
<keyword evidence="7" id="KW-0456">Lyase</keyword>
<dbReference type="InterPro" id="IPR010979">
    <property type="entry name" value="Ribosomal_uS13-like_H2TH"/>
</dbReference>
<dbReference type="Proteomes" id="UP000604825">
    <property type="component" value="Unassembled WGS sequence"/>
</dbReference>
<dbReference type="Pfam" id="PF06831">
    <property type="entry name" value="H2TH"/>
    <property type="match status" value="1"/>
</dbReference>
<dbReference type="PANTHER" id="PTHR22993">
    <property type="entry name" value="FORMAMIDOPYRIMIDINE-DNA GLYCOSYLASE"/>
    <property type="match status" value="1"/>
</dbReference>
<keyword evidence="6" id="KW-0234">DNA repair</keyword>
<dbReference type="EC" id="4.2.99.18" evidence="2"/>
<proteinExistence type="inferred from homology"/>
<evidence type="ECO:0000256" key="1">
    <source>
        <dbReference type="ARBA" id="ARBA00009409"/>
    </source>
</evidence>
<feature type="domain" description="Formamidopyrimidine-DNA glycosylase catalytic" evidence="11">
    <location>
        <begin position="2"/>
        <end position="155"/>
    </location>
</feature>
<gene>
    <name evidence="12" type="ORF">NCGR_LOCUS49008</name>
</gene>
<feature type="compositionally biased region" description="Basic and acidic residues" evidence="10">
    <location>
        <begin position="406"/>
        <end position="436"/>
    </location>
</feature>
<dbReference type="OrthoDB" id="444592at2759"/>
<evidence type="ECO:0000256" key="5">
    <source>
        <dbReference type="ARBA" id="ARBA00023125"/>
    </source>
</evidence>
<evidence type="ECO:0000256" key="10">
    <source>
        <dbReference type="SAM" id="MobiDB-lite"/>
    </source>
</evidence>